<evidence type="ECO:0000256" key="1">
    <source>
        <dbReference type="ARBA" id="ARBA00007734"/>
    </source>
</evidence>
<dbReference type="SUPFAM" id="SSF48435">
    <property type="entry name" value="Bacterial muramidases"/>
    <property type="match status" value="1"/>
</dbReference>
<dbReference type="PROSITE" id="PS00922">
    <property type="entry name" value="TRANSGLYCOSYLASE"/>
    <property type="match status" value="1"/>
</dbReference>
<evidence type="ECO:0000313" key="7">
    <source>
        <dbReference type="EMBL" id="ARN83249.1"/>
    </source>
</evidence>
<feature type="compositionally biased region" description="Low complexity" evidence="4">
    <location>
        <begin position="68"/>
        <end position="95"/>
    </location>
</feature>
<keyword evidence="5" id="KW-0472">Membrane</keyword>
<evidence type="ECO:0000256" key="4">
    <source>
        <dbReference type="SAM" id="MobiDB-lite"/>
    </source>
</evidence>
<dbReference type="Gene3D" id="1.25.20.10">
    <property type="entry name" value="Bacterial muramidases"/>
    <property type="match status" value="1"/>
</dbReference>
<dbReference type="InterPro" id="IPR000189">
    <property type="entry name" value="Transglyc_AS"/>
</dbReference>
<name>A0A1W6N0C4_9HYPH</name>
<dbReference type="GO" id="GO:0008933">
    <property type="term" value="F:peptidoglycan lytic transglycosylase activity"/>
    <property type="evidence" value="ECO:0007669"/>
    <property type="project" value="InterPro"/>
</dbReference>
<dbReference type="InterPro" id="IPR023346">
    <property type="entry name" value="Lysozyme-like_dom_sf"/>
</dbReference>
<dbReference type="EMBL" id="CP019948">
    <property type="protein sequence ID" value="ARN83249.1"/>
    <property type="molecule type" value="Genomic_DNA"/>
</dbReference>
<dbReference type="GO" id="GO:0004553">
    <property type="term" value="F:hydrolase activity, hydrolyzing O-glycosyl compounds"/>
    <property type="evidence" value="ECO:0007669"/>
    <property type="project" value="InterPro"/>
</dbReference>
<dbReference type="OrthoDB" id="9815002at2"/>
<dbReference type="STRING" id="655015.B1812_00335"/>
<keyword evidence="3" id="KW-0732">Signal</keyword>
<dbReference type="Pfam" id="PF01464">
    <property type="entry name" value="SLT"/>
    <property type="match status" value="1"/>
</dbReference>
<gene>
    <name evidence="7" type="ORF">B1812_00335</name>
</gene>
<dbReference type="PANTHER" id="PTHR37423">
    <property type="entry name" value="SOLUBLE LYTIC MUREIN TRANSGLYCOSYLASE-RELATED"/>
    <property type="match status" value="1"/>
</dbReference>
<protein>
    <submittedName>
        <fullName evidence="7">Lytic transglycosylase</fullName>
    </submittedName>
</protein>
<dbReference type="GO" id="GO:0000270">
    <property type="term" value="P:peptidoglycan metabolic process"/>
    <property type="evidence" value="ECO:0007669"/>
    <property type="project" value="InterPro"/>
</dbReference>
<dbReference type="Proteomes" id="UP000193978">
    <property type="component" value="Chromosome"/>
</dbReference>
<feature type="region of interest" description="Disordered" evidence="4">
    <location>
        <begin position="54"/>
        <end position="95"/>
    </location>
</feature>
<dbReference type="SUPFAM" id="SSF53955">
    <property type="entry name" value="Lysozyme-like"/>
    <property type="match status" value="1"/>
</dbReference>
<organism evidence="7 8">
    <name type="scientific">Methylocystis bryophila</name>
    <dbReference type="NCBI Taxonomy" id="655015"/>
    <lineage>
        <taxon>Bacteria</taxon>
        <taxon>Pseudomonadati</taxon>
        <taxon>Pseudomonadota</taxon>
        <taxon>Alphaproteobacteria</taxon>
        <taxon>Hyphomicrobiales</taxon>
        <taxon>Methylocystaceae</taxon>
        <taxon>Methylocystis</taxon>
    </lineage>
</organism>
<proteinExistence type="inferred from homology"/>
<accession>A0A1W6N0C4</accession>
<dbReference type="Gene3D" id="1.10.530.10">
    <property type="match status" value="1"/>
</dbReference>
<sequence length="741" mass="79870">MLGGGPRLFSKTGAWIAGATVLALLIGFAGGSVWYAPEGAWRGWVAQISPWSAAPQSDEAAKPRGEESAAAEQQPESEAAQQQAEASAEPAAQKQEPLVASSELATLVGAEAEPFLAAVSAYRAGDFAAGDAAIAGLENPIAVTTAQWVGLKLHWRNAGFERLKRFVALHPNWPASDWLRHRAEDQLLNEGRSDATIKAFFSDRRPAAPAGKLVLARALARDGEFEQATALARELWREDDFGDGIEALARKEFAELLGPEDHRYRADRLFYAGRSGPSLRAAELAGKDAALLAKARAAASIGRCDAKMTASLPPALQKDPGLVFARVRYLRKMNKYPEAAAALREAPTAPEKLVDGEAWWTERKTIARKLLDKGDTKRAYEVFAGHAAKTASSQVEAEFHAGWIALRFMNDIDAAERHFDRAVAIAETPHQKSRAEYWRARAAEARQSPEQDEIARAHYREAATHSTTFYGQLALAKIGSNVSPVRPSPEPALGDARDESVRAVELLIAVGEKEAMSALASEAAKHLERPEQVAALAIAAERAHDARFSLTLGKLASYRGVAIDDAAFPTFGVPAFSALPGSAPKSLVFAVARQESAFDPHVVSIAGAVGLMQMLPSTARHTASLAHVGYDPHRLMSEPAFNAQLGASFLGELLGTEKGSYILTLAAYNAGPGRAAQWINAYGDPRHANVDPIDWVERIPLAETRNYVQRVLENFVVYRAKLGEETVRAPQMELARVGGAN</sequence>
<evidence type="ECO:0000313" key="8">
    <source>
        <dbReference type="Proteomes" id="UP000193978"/>
    </source>
</evidence>
<comment type="similarity">
    <text evidence="2">Belongs to the virb1 family.</text>
</comment>
<keyword evidence="5" id="KW-0812">Transmembrane</keyword>
<dbReference type="GO" id="GO:0016020">
    <property type="term" value="C:membrane"/>
    <property type="evidence" value="ECO:0007669"/>
    <property type="project" value="InterPro"/>
</dbReference>
<dbReference type="AlphaFoldDB" id="A0A1W6N0C4"/>
<keyword evidence="8" id="KW-1185">Reference proteome</keyword>
<dbReference type="CDD" id="cd13401">
    <property type="entry name" value="Slt70-like"/>
    <property type="match status" value="1"/>
</dbReference>
<evidence type="ECO:0000256" key="5">
    <source>
        <dbReference type="SAM" id="Phobius"/>
    </source>
</evidence>
<evidence type="ECO:0000256" key="3">
    <source>
        <dbReference type="ARBA" id="ARBA00022729"/>
    </source>
</evidence>
<comment type="similarity">
    <text evidence="1">Belongs to the transglycosylase Slt family.</text>
</comment>
<keyword evidence="5" id="KW-1133">Transmembrane helix</keyword>
<evidence type="ECO:0000256" key="2">
    <source>
        <dbReference type="ARBA" id="ARBA00009387"/>
    </source>
</evidence>
<feature type="domain" description="Transglycosylase SLT" evidence="6">
    <location>
        <begin position="583"/>
        <end position="685"/>
    </location>
</feature>
<dbReference type="PANTHER" id="PTHR37423:SF2">
    <property type="entry name" value="MEMBRANE-BOUND LYTIC MUREIN TRANSGLYCOSYLASE C"/>
    <property type="match status" value="1"/>
</dbReference>
<dbReference type="KEGG" id="mbry:B1812_00335"/>
<dbReference type="RefSeq" id="WP_085773403.1">
    <property type="nucleotide sequence ID" value="NZ_AP027149.1"/>
</dbReference>
<dbReference type="GO" id="GO:0042597">
    <property type="term" value="C:periplasmic space"/>
    <property type="evidence" value="ECO:0007669"/>
    <property type="project" value="InterPro"/>
</dbReference>
<reference evidence="7 8" key="1">
    <citation type="submission" date="2017-02" db="EMBL/GenBank/DDBJ databases">
        <authorList>
            <person name="Peterson S.W."/>
        </authorList>
    </citation>
    <scope>NUCLEOTIDE SEQUENCE [LARGE SCALE GENOMIC DNA]</scope>
    <source>
        <strain evidence="7 8">S285</strain>
    </source>
</reference>
<evidence type="ECO:0000259" key="6">
    <source>
        <dbReference type="Pfam" id="PF01464"/>
    </source>
</evidence>
<dbReference type="InterPro" id="IPR008939">
    <property type="entry name" value="Lytic_TGlycosylase_superhlx_U"/>
</dbReference>
<feature type="transmembrane region" description="Helical" evidence="5">
    <location>
        <begin position="12"/>
        <end position="35"/>
    </location>
</feature>
<dbReference type="InterPro" id="IPR008258">
    <property type="entry name" value="Transglycosylase_SLT_dom_1"/>
</dbReference>